<evidence type="ECO:0000256" key="3">
    <source>
        <dbReference type="ARBA" id="ARBA00022723"/>
    </source>
</evidence>
<keyword evidence="5" id="KW-0408">Iron</keyword>
<evidence type="ECO:0000313" key="10">
    <source>
        <dbReference type="Proteomes" id="UP000007039"/>
    </source>
</evidence>
<dbReference type="SUPFAM" id="SSF54862">
    <property type="entry name" value="4Fe-4S ferredoxins"/>
    <property type="match status" value="1"/>
</dbReference>
<evidence type="ECO:0000256" key="2">
    <source>
        <dbReference type="ARBA" id="ARBA00022485"/>
    </source>
</evidence>
<evidence type="ECO:0000256" key="7">
    <source>
        <dbReference type="SAM" id="Phobius"/>
    </source>
</evidence>
<proteinExistence type="predicted"/>
<keyword evidence="6" id="KW-0411">Iron-sulfur</keyword>
<dbReference type="PROSITE" id="PS00198">
    <property type="entry name" value="4FE4S_FER_1"/>
    <property type="match status" value="1"/>
</dbReference>
<accession>E4TGX3</accession>
<dbReference type="GO" id="GO:0005886">
    <property type="term" value="C:plasma membrane"/>
    <property type="evidence" value="ECO:0007669"/>
    <property type="project" value="TreeGrafter"/>
</dbReference>
<feature type="transmembrane region" description="Helical" evidence="7">
    <location>
        <begin position="12"/>
        <end position="30"/>
    </location>
</feature>
<dbReference type="PROSITE" id="PS51379">
    <property type="entry name" value="4FE4S_FER_2"/>
    <property type="match status" value="1"/>
</dbReference>
<protein>
    <submittedName>
        <fullName evidence="9">4Fe-4S ferredoxin iron-sulfur binding domain protein</fullName>
    </submittedName>
</protein>
<keyword evidence="7" id="KW-1133">Transmembrane helix</keyword>
<gene>
    <name evidence="9" type="ordered locus">Calni_0822</name>
</gene>
<keyword evidence="1" id="KW-0813">Transport</keyword>
<reference key="1">
    <citation type="submission" date="2010-11" db="EMBL/GenBank/DDBJ databases">
        <title>The complete genome of chromosome of Calditerrivibrio nitroreducens DSM 19672.</title>
        <authorList>
            <consortium name="US DOE Joint Genome Institute (JGI-PGF)"/>
            <person name="Lucas S."/>
            <person name="Copeland A."/>
            <person name="Lapidus A."/>
            <person name="Bruce D."/>
            <person name="Goodwin L."/>
            <person name="Pitluck S."/>
            <person name="Kyrpides N."/>
            <person name="Mavromatis K."/>
            <person name="Ivanova N."/>
            <person name="Mikhailova N."/>
            <person name="Zeytun A."/>
            <person name="Brettin T."/>
            <person name="Detter J.C."/>
            <person name="Tapia R."/>
            <person name="Han C."/>
            <person name="Land M."/>
            <person name="Hauser L."/>
            <person name="Markowitz V."/>
            <person name="Cheng J.-F."/>
            <person name="Hugenholtz P."/>
            <person name="Woyke T."/>
            <person name="Wu D."/>
            <person name="Spring S."/>
            <person name="Schroeder M."/>
            <person name="Brambilla E."/>
            <person name="Klenk H.-P."/>
            <person name="Eisen J.A."/>
        </authorList>
    </citation>
    <scope>NUCLEOTIDE SEQUENCE [LARGE SCALE GENOMIC DNA]</scope>
    <source>
        <strain>DSM 19672</strain>
    </source>
</reference>
<keyword evidence="10" id="KW-1185">Reference proteome</keyword>
<keyword evidence="3" id="KW-0479">Metal-binding</keyword>
<feature type="domain" description="4Fe-4S ferredoxin-type" evidence="8">
    <location>
        <begin position="192"/>
        <end position="223"/>
    </location>
</feature>
<dbReference type="InterPro" id="IPR017900">
    <property type="entry name" value="4Fe4S_Fe_S_CS"/>
</dbReference>
<dbReference type="eggNOG" id="COG0348">
    <property type="taxonomic scope" value="Bacteria"/>
</dbReference>
<dbReference type="EMBL" id="CP002347">
    <property type="protein sequence ID" value="ADR18733.1"/>
    <property type="molecule type" value="Genomic_DNA"/>
</dbReference>
<feature type="transmembrane region" description="Helical" evidence="7">
    <location>
        <begin position="111"/>
        <end position="131"/>
    </location>
</feature>
<sequence length="406" mass="46438" precursor="true">MSKSYQDKRRFVRWILILTTLIVPFIKVNGNSFLRFDVGELIFYFFGFPLPINNFFFILLLTLFFTFLFITMTLMYGRIWCGWLCPQSVVMEVTSFVDKVKKGETGKKTIYTLYLLVLSVVISLNMVFYFVDPYKFFPTLFTKGYIHPVTLGFIISLAVIIFLDIYLVRFRFCATVCPYSMIQSVLFDENTLAVYMIPETKGECINCLACVKVCSTGIDIRQGLNSACINCAKCIDACENVMSKRGKSSLFAYMYGLKNIKNFKRPTVLIGLGATFVFFVATIIAAINIKSYSVDMITNPKFYPRFTGDVAVNGFQFITENYSGKEKRFNIKVVSSLPIKLEPTDTIQVLPKEKKVTDLFIKIPKEIAEKNQLIDIDINIVDEKGKVIDKKITFRKPFGKKSGVKK</sequence>
<dbReference type="Gene3D" id="3.30.70.20">
    <property type="match status" value="1"/>
</dbReference>
<dbReference type="GO" id="GO:0051539">
    <property type="term" value="F:4 iron, 4 sulfur cluster binding"/>
    <property type="evidence" value="ECO:0007669"/>
    <property type="project" value="UniProtKB-KW"/>
</dbReference>
<feature type="transmembrane region" description="Helical" evidence="7">
    <location>
        <begin position="42"/>
        <end position="70"/>
    </location>
</feature>
<dbReference type="STRING" id="768670.Calni_0822"/>
<dbReference type="InterPro" id="IPR051684">
    <property type="entry name" value="Electron_Trans/Redox"/>
</dbReference>
<evidence type="ECO:0000256" key="5">
    <source>
        <dbReference type="ARBA" id="ARBA00023004"/>
    </source>
</evidence>
<feature type="transmembrane region" description="Helical" evidence="7">
    <location>
        <begin position="268"/>
        <end position="289"/>
    </location>
</feature>
<dbReference type="PANTHER" id="PTHR30176">
    <property type="entry name" value="FERREDOXIN-TYPE PROTEIN NAPH"/>
    <property type="match status" value="1"/>
</dbReference>
<name>E4TGX3_CALNY</name>
<dbReference type="InterPro" id="IPR017896">
    <property type="entry name" value="4Fe4S_Fe-S-bd"/>
</dbReference>
<evidence type="ECO:0000259" key="8">
    <source>
        <dbReference type="PROSITE" id="PS51379"/>
    </source>
</evidence>
<dbReference type="KEGG" id="cni:Calni_0822"/>
<evidence type="ECO:0000256" key="4">
    <source>
        <dbReference type="ARBA" id="ARBA00022982"/>
    </source>
</evidence>
<organism evidence="9 10">
    <name type="scientific">Calditerrivibrio nitroreducens (strain DSM 19672 / NBRC 101217 / Yu37-1)</name>
    <dbReference type="NCBI Taxonomy" id="768670"/>
    <lineage>
        <taxon>Bacteria</taxon>
        <taxon>Pseudomonadati</taxon>
        <taxon>Deferribacterota</taxon>
        <taxon>Deferribacteres</taxon>
        <taxon>Deferribacterales</taxon>
        <taxon>Calditerrivibrionaceae</taxon>
    </lineage>
</organism>
<keyword evidence="2" id="KW-0004">4Fe-4S</keyword>
<keyword evidence="7" id="KW-0472">Membrane</keyword>
<dbReference type="InterPro" id="IPR032879">
    <property type="entry name" value="FixG_C"/>
</dbReference>
<reference evidence="9 10" key="2">
    <citation type="journal article" date="2011" name="Stand. Genomic Sci.">
        <title>Complete genome sequence of Calditerrivibrio nitroreducens type strain (Yu37-1).</title>
        <authorList>
            <person name="Pitluck S."/>
            <person name="Sikorski J."/>
            <person name="Zeytun A."/>
            <person name="Lapidus A."/>
            <person name="Nolan M."/>
            <person name="Lucas S."/>
            <person name="Hammon N."/>
            <person name="Deshpande S."/>
            <person name="Cheng J.F."/>
            <person name="Tapia R."/>
            <person name="Han C."/>
            <person name="Goodwin L."/>
            <person name="Liolios K."/>
            <person name="Pagani I."/>
            <person name="Ivanova N."/>
            <person name="Mavromatis K."/>
            <person name="Pati A."/>
            <person name="Chen A."/>
            <person name="Palaniappan K."/>
            <person name="Hauser L."/>
            <person name="Chang Y.J."/>
            <person name="Jeffries C.D."/>
            <person name="Detter J.C."/>
            <person name="Brambilla E."/>
            <person name="Djao O.D."/>
            <person name="Rohde M."/>
            <person name="Spring S."/>
            <person name="Goker M."/>
            <person name="Woyke T."/>
            <person name="Bristow J."/>
            <person name="Eisen J.A."/>
            <person name="Markowitz V."/>
            <person name="Hugenholtz P."/>
            <person name="Kyrpides N.C."/>
            <person name="Klenk H.P."/>
            <person name="Land M."/>
        </authorList>
    </citation>
    <scope>NUCLEOTIDE SEQUENCE [LARGE SCALE GENOMIC DNA]</scope>
    <source>
        <strain evidence="10">DSM 19672 / NBRC 101217 / Yu37-1</strain>
    </source>
</reference>
<feature type="transmembrane region" description="Helical" evidence="7">
    <location>
        <begin position="151"/>
        <end position="168"/>
    </location>
</feature>
<dbReference type="RefSeq" id="WP_013450946.1">
    <property type="nucleotide sequence ID" value="NC_014758.1"/>
</dbReference>
<evidence type="ECO:0000256" key="1">
    <source>
        <dbReference type="ARBA" id="ARBA00022448"/>
    </source>
</evidence>
<dbReference type="GO" id="GO:0046872">
    <property type="term" value="F:metal ion binding"/>
    <property type="evidence" value="ECO:0007669"/>
    <property type="project" value="UniProtKB-KW"/>
</dbReference>
<dbReference type="HOGENOM" id="CLU_032118_2_1_0"/>
<dbReference type="Pfam" id="PF13746">
    <property type="entry name" value="Fer4_18"/>
    <property type="match status" value="1"/>
</dbReference>
<dbReference type="Pfam" id="PF12801">
    <property type="entry name" value="Fer4_5"/>
    <property type="match status" value="2"/>
</dbReference>
<dbReference type="AlphaFoldDB" id="E4TGX3"/>
<keyword evidence="7" id="KW-0812">Transmembrane</keyword>
<evidence type="ECO:0000256" key="6">
    <source>
        <dbReference type="ARBA" id="ARBA00023014"/>
    </source>
</evidence>
<dbReference type="PANTHER" id="PTHR30176:SF3">
    <property type="entry name" value="FERREDOXIN-TYPE PROTEIN NAPH"/>
    <property type="match status" value="1"/>
</dbReference>
<dbReference type="Proteomes" id="UP000007039">
    <property type="component" value="Chromosome"/>
</dbReference>
<dbReference type="Pfam" id="PF11614">
    <property type="entry name" value="FixG_C"/>
    <property type="match status" value="1"/>
</dbReference>
<keyword evidence="4" id="KW-0249">Electron transport</keyword>
<evidence type="ECO:0000313" key="9">
    <source>
        <dbReference type="EMBL" id="ADR18733.1"/>
    </source>
</evidence>